<keyword evidence="2 4" id="KW-0479">Metal-binding</keyword>
<feature type="region of interest" description="Disordered" evidence="5">
    <location>
        <begin position="167"/>
        <end position="207"/>
    </location>
</feature>
<organism evidence="7 8">
    <name type="scientific">Dyella tabacisoli</name>
    <dbReference type="NCBI Taxonomy" id="2282381"/>
    <lineage>
        <taxon>Bacteria</taxon>
        <taxon>Pseudomonadati</taxon>
        <taxon>Pseudomonadota</taxon>
        <taxon>Gammaproteobacteria</taxon>
        <taxon>Lysobacterales</taxon>
        <taxon>Rhodanobacteraceae</taxon>
        <taxon>Dyella</taxon>
    </lineage>
</organism>
<dbReference type="RefSeq" id="WP_114843977.1">
    <property type="nucleotide sequence ID" value="NZ_JBHSPE010000001.1"/>
</dbReference>
<gene>
    <name evidence="7" type="ORF">DVJ77_03145</name>
</gene>
<evidence type="ECO:0000256" key="2">
    <source>
        <dbReference type="ARBA" id="ARBA00022723"/>
    </source>
</evidence>
<dbReference type="InterPro" id="IPR036909">
    <property type="entry name" value="Cyt_c-like_dom_sf"/>
</dbReference>
<name>A0A369USD6_9GAMM</name>
<protein>
    <submittedName>
        <fullName evidence="7">Cytochrome c</fullName>
    </submittedName>
</protein>
<evidence type="ECO:0000256" key="3">
    <source>
        <dbReference type="ARBA" id="ARBA00023004"/>
    </source>
</evidence>
<evidence type="ECO:0000313" key="8">
    <source>
        <dbReference type="Proteomes" id="UP000253782"/>
    </source>
</evidence>
<evidence type="ECO:0000256" key="5">
    <source>
        <dbReference type="SAM" id="MobiDB-lite"/>
    </source>
</evidence>
<dbReference type="Proteomes" id="UP000253782">
    <property type="component" value="Unassembled WGS sequence"/>
</dbReference>
<dbReference type="InterPro" id="IPR009056">
    <property type="entry name" value="Cyt_c-like_dom"/>
</dbReference>
<evidence type="ECO:0000313" key="7">
    <source>
        <dbReference type="EMBL" id="RDD83586.1"/>
    </source>
</evidence>
<dbReference type="PROSITE" id="PS51007">
    <property type="entry name" value="CYTC"/>
    <property type="match status" value="1"/>
</dbReference>
<dbReference type="GO" id="GO:0046872">
    <property type="term" value="F:metal ion binding"/>
    <property type="evidence" value="ECO:0007669"/>
    <property type="project" value="UniProtKB-KW"/>
</dbReference>
<proteinExistence type="predicted"/>
<keyword evidence="8" id="KW-1185">Reference proteome</keyword>
<dbReference type="GO" id="GO:0009055">
    <property type="term" value="F:electron transfer activity"/>
    <property type="evidence" value="ECO:0007669"/>
    <property type="project" value="InterPro"/>
</dbReference>
<evidence type="ECO:0000256" key="1">
    <source>
        <dbReference type="ARBA" id="ARBA00022617"/>
    </source>
</evidence>
<accession>A0A369USD6</accession>
<dbReference type="Gene3D" id="1.10.760.10">
    <property type="entry name" value="Cytochrome c-like domain"/>
    <property type="match status" value="1"/>
</dbReference>
<dbReference type="GO" id="GO:0020037">
    <property type="term" value="F:heme binding"/>
    <property type="evidence" value="ECO:0007669"/>
    <property type="project" value="InterPro"/>
</dbReference>
<dbReference type="EMBL" id="QQAH01000001">
    <property type="protein sequence ID" value="RDD83586.1"/>
    <property type="molecule type" value="Genomic_DNA"/>
</dbReference>
<evidence type="ECO:0000259" key="6">
    <source>
        <dbReference type="PROSITE" id="PS51007"/>
    </source>
</evidence>
<reference evidence="7 8" key="1">
    <citation type="submission" date="2018-07" db="EMBL/GenBank/DDBJ databases">
        <title>Dyella tabacisoli L4-6T, whole genome shotgun sequence.</title>
        <authorList>
            <person name="Zhou X.-K."/>
            <person name="Li W.-J."/>
            <person name="Duan Y.-Q."/>
        </authorList>
    </citation>
    <scope>NUCLEOTIDE SEQUENCE [LARGE SCALE GENOMIC DNA]</scope>
    <source>
        <strain evidence="7 8">L4-6</strain>
    </source>
</reference>
<evidence type="ECO:0000256" key="4">
    <source>
        <dbReference type="PROSITE-ProRule" id="PRU00433"/>
    </source>
</evidence>
<dbReference type="SUPFAM" id="SSF46626">
    <property type="entry name" value="Cytochrome c"/>
    <property type="match status" value="1"/>
</dbReference>
<keyword evidence="1 4" id="KW-0349">Heme</keyword>
<comment type="caution">
    <text evidence="7">The sequence shown here is derived from an EMBL/GenBank/DDBJ whole genome shotgun (WGS) entry which is preliminary data.</text>
</comment>
<feature type="compositionally biased region" description="Gly residues" evidence="5">
    <location>
        <begin position="167"/>
        <end position="176"/>
    </location>
</feature>
<feature type="domain" description="Cytochrome c" evidence="6">
    <location>
        <begin position="67"/>
        <end position="152"/>
    </location>
</feature>
<keyword evidence="3 4" id="KW-0408">Iron</keyword>
<dbReference type="OrthoDB" id="9765171at2"/>
<feature type="compositionally biased region" description="Low complexity" evidence="5">
    <location>
        <begin position="196"/>
        <end position="207"/>
    </location>
</feature>
<sequence length="207" mass="22413">MKTFIALLTLLMLMVVAAVVFVTSGVYDIGADRPHWAMTETAIATLRDRSIAHQSAGITVPDLDDPARIRSGARRYAEMCAACHLTPGMRETELREGLYPQPPDLAQHGVHDPAEAFWTIKHGIKLTAMPAWGRSHDDAAIWEMVAFVRQLPKLDEAHFVELAGMPGNDGHGGGHGMAHDDDHEAMPMPSGETKPASASSTAAPHEH</sequence>
<dbReference type="Pfam" id="PF13442">
    <property type="entry name" value="Cytochrome_CBB3"/>
    <property type="match status" value="1"/>
</dbReference>
<dbReference type="AlphaFoldDB" id="A0A369USD6"/>